<proteinExistence type="predicted"/>
<protein>
    <submittedName>
        <fullName evidence="2">Uncharacterized protein</fullName>
    </submittedName>
</protein>
<feature type="region of interest" description="Disordered" evidence="1">
    <location>
        <begin position="117"/>
        <end position="161"/>
    </location>
</feature>
<dbReference type="EMBL" id="OIVN01001443">
    <property type="protein sequence ID" value="SPC93983.1"/>
    <property type="molecule type" value="Genomic_DNA"/>
</dbReference>
<evidence type="ECO:0000256" key="1">
    <source>
        <dbReference type="SAM" id="MobiDB-lite"/>
    </source>
</evidence>
<reference evidence="2" key="1">
    <citation type="submission" date="2018-02" db="EMBL/GenBank/DDBJ databases">
        <authorList>
            <person name="Cohen D.B."/>
            <person name="Kent A.D."/>
        </authorList>
    </citation>
    <scope>NUCLEOTIDE SEQUENCE</scope>
</reference>
<sequence length="334" mass="37817">MVKEVDPAISTQDAKPFGKNLIVKNVSKKQRTIEVASNASIEEVVTLVDDLDDTATLSIAQKHAEAIQFVAAIKAKTCAEEAERRRLEAKEEERRKAKRAKEERIAEIGRRLEMRKKEKVEAEKKKKEKEKVDREEVERKKKKEREEKEEVETERKRQEQKVKQQKIAAKASMEALTITSPSIEAVQSGVMTSATSLSSGLGDVDKLLENVSLTLQKCQTPTKTTSAITALKPTQEQLQAAINQLKEVLKHPANMIFHDTVKSLEAELRSWKLKRSQKFLELQSIYIKGQGLIQGMELISKAEQDLQILQSEINNLEMLPLMSWTGLSIAFKEL</sequence>
<accession>A0A2N9G3D1</accession>
<gene>
    <name evidence="2" type="ORF">FSB_LOCUS21865</name>
</gene>
<dbReference type="AlphaFoldDB" id="A0A2N9G3D1"/>
<name>A0A2N9G3D1_FAGSY</name>
<organism evidence="2">
    <name type="scientific">Fagus sylvatica</name>
    <name type="common">Beechnut</name>
    <dbReference type="NCBI Taxonomy" id="28930"/>
    <lineage>
        <taxon>Eukaryota</taxon>
        <taxon>Viridiplantae</taxon>
        <taxon>Streptophyta</taxon>
        <taxon>Embryophyta</taxon>
        <taxon>Tracheophyta</taxon>
        <taxon>Spermatophyta</taxon>
        <taxon>Magnoliopsida</taxon>
        <taxon>eudicotyledons</taxon>
        <taxon>Gunneridae</taxon>
        <taxon>Pentapetalae</taxon>
        <taxon>rosids</taxon>
        <taxon>fabids</taxon>
        <taxon>Fagales</taxon>
        <taxon>Fagaceae</taxon>
        <taxon>Fagus</taxon>
    </lineage>
</organism>
<evidence type="ECO:0000313" key="2">
    <source>
        <dbReference type="EMBL" id="SPC93983.1"/>
    </source>
</evidence>